<dbReference type="PANTHER" id="PTHR42663">
    <property type="entry name" value="HYDROLASE C777.06C-RELATED-RELATED"/>
    <property type="match status" value="1"/>
</dbReference>
<dbReference type="NCBIfam" id="TIGR02108">
    <property type="entry name" value="PQQ_syn_pqqB"/>
    <property type="match status" value="1"/>
</dbReference>
<dbReference type="SUPFAM" id="SSF56281">
    <property type="entry name" value="Metallo-hydrolase/oxidoreductase"/>
    <property type="match status" value="1"/>
</dbReference>
<dbReference type="EMBL" id="OFTH01000049">
    <property type="protein sequence ID" value="SOZ74011.1"/>
    <property type="molecule type" value="Genomic_DNA"/>
</dbReference>
<evidence type="ECO:0000256" key="5">
    <source>
        <dbReference type="ARBA" id="ARBA00022905"/>
    </source>
</evidence>
<evidence type="ECO:0000256" key="1">
    <source>
        <dbReference type="ARBA" id="ARBA00004886"/>
    </source>
</evidence>
<keyword evidence="5 6" id="KW-0884">PQQ biosynthesis</keyword>
<name>A0A375EDV9_9BURK</name>
<comment type="pathway">
    <text evidence="1 6">Cofactor biosynthesis; pyrroloquinoline quinone biosynthesis.</text>
</comment>
<accession>A0A375EDV9</accession>
<protein>
    <recommendedName>
        <fullName evidence="3 6">Coenzyme PQQ synthesis protein B</fullName>
    </recommendedName>
    <alternativeName>
        <fullName evidence="6">Pyrroloquinoline quinone biosynthesis protein B</fullName>
    </alternativeName>
</protein>
<dbReference type="PANTHER" id="PTHR42663:SF7">
    <property type="entry name" value="COENZYME PQQ SYNTHESIS PROTEIN B"/>
    <property type="match status" value="1"/>
</dbReference>
<evidence type="ECO:0000256" key="6">
    <source>
        <dbReference type="HAMAP-Rule" id="MF_00653"/>
    </source>
</evidence>
<gene>
    <name evidence="6 8" type="primary">pqqB</name>
    <name evidence="8" type="ORF">CBM2613_B70061</name>
</gene>
<dbReference type="InterPro" id="IPR001279">
    <property type="entry name" value="Metallo-B-lactamas"/>
</dbReference>
<reference evidence="8" key="1">
    <citation type="submission" date="2018-01" db="EMBL/GenBank/DDBJ databases">
        <authorList>
            <person name="Clerissi C."/>
        </authorList>
    </citation>
    <scope>NUCLEOTIDE SEQUENCE</scope>
    <source>
        <strain evidence="8">Cupriavidus taiwanensis STM 8556</strain>
    </source>
</reference>
<dbReference type="Gene3D" id="3.60.15.10">
    <property type="entry name" value="Ribonuclease Z/Hydroxyacylglutathione hydrolase-like"/>
    <property type="match status" value="1"/>
</dbReference>
<evidence type="ECO:0000256" key="2">
    <source>
        <dbReference type="ARBA" id="ARBA00008481"/>
    </source>
</evidence>
<comment type="caution">
    <text evidence="8">The sequence shown here is derived from an EMBL/GenBank/DDBJ whole genome shotgun (WGS) entry which is preliminary data.</text>
</comment>
<dbReference type="GO" id="GO:0018189">
    <property type="term" value="P:pyrroloquinoline quinone biosynthetic process"/>
    <property type="evidence" value="ECO:0007669"/>
    <property type="project" value="UniProtKB-UniRule"/>
</dbReference>
<dbReference type="Pfam" id="PF12706">
    <property type="entry name" value="Lactamase_B_2"/>
    <property type="match status" value="1"/>
</dbReference>
<feature type="domain" description="Metallo-beta-lactamase" evidence="7">
    <location>
        <begin position="57"/>
        <end position="276"/>
    </location>
</feature>
<evidence type="ECO:0000259" key="7">
    <source>
        <dbReference type="Pfam" id="PF12706"/>
    </source>
</evidence>
<dbReference type="Proteomes" id="UP000256952">
    <property type="component" value="Chromosome CBM2613_b"/>
</dbReference>
<evidence type="ECO:0000256" key="3">
    <source>
        <dbReference type="ARBA" id="ARBA00015084"/>
    </source>
</evidence>
<organism evidence="8">
    <name type="scientific">Cupriavidus taiwanensis</name>
    <dbReference type="NCBI Taxonomy" id="164546"/>
    <lineage>
        <taxon>Bacteria</taxon>
        <taxon>Pseudomonadati</taxon>
        <taxon>Pseudomonadota</taxon>
        <taxon>Betaproteobacteria</taxon>
        <taxon>Burkholderiales</taxon>
        <taxon>Burkholderiaceae</taxon>
        <taxon>Cupriavidus</taxon>
    </lineage>
</organism>
<keyword evidence="4 6" id="KW-0813">Transport</keyword>
<dbReference type="UniPathway" id="UPA00539"/>
<dbReference type="RefSeq" id="WP_116332021.1">
    <property type="nucleotide sequence ID" value="NZ_LT992560.1"/>
</dbReference>
<comment type="function">
    <text evidence="6">May be involved in the transport of PQQ or its precursor to the periplasm.</text>
</comment>
<evidence type="ECO:0000313" key="8">
    <source>
        <dbReference type="EMBL" id="SOZ74011.1"/>
    </source>
</evidence>
<dbReference type="HAMAP" id="MF_00653">
    <property type="entry name" value="PQQ_syn_PqqB"/>
    <property type="match status" value="1"/>
</dbReference>
<proteinExistence type="inferred from homology"/>
<comment type="similarity">
    <text evidence="2 6">Belongs to the PqqB family.</text>
</comment>
<dbReference type="CDD" id="cd16274">
    <property type="entry name" value="PQQB-like_MBL-fold"/>
    <property type="match status" value="1"/>
</dbReference>
<dbReference type="InterPro" id="IPR011842">
    <property type="entry name" value="PQQ_synth_PqqB"/>
</dbReference>
<dbReference type="AlphaFoldDB" id="A0A375EDV9"/>
<evidence type="ECO:0000256" key="4">
    <source>
        <dbReference type="ARBA" id="ARBA00022448"/>
    </source>
</evidence>
<dbReference type="InterPro" id="IPR036866">
    <property type="entry name" value="RibonucZ/Hydroxyglut_hydro"/>
</dbReference>
<sequence length="309" mass="33152">MTIIRVLGSAAGGGFPQWNCNCRNCDGVRRGTVRATPRTQSSIALCGDGPDAIPDAILVNASPDILQQLRQTPALQPARAGRDTAIAAVLLMDAQIDHVTGLLMLREHRRALPLYATASVLEDLAGAFPLTRILSHYCGLQCHALPCDGSAFSVPPLDGVALTAVPLQSKAPPYSPRRHAPQPGDNIGLRIEDRRSGRSAFYAPGLGQVDDHVFAQLRRADVVLVDGTFWRDDEMQALGYSTRSAADMGHLALSGPGGMIEVLDRLPASRKILIHINNTNPVLAEDSPEHAELARHGIELAYDGMEITL</sequence>